<gene>
    <name evidence="2" type="ORF">EOD43_06000</name>
</gene>
<dbReference type="AlphaFoldDB" id="A0A437M717"/>
<sequence>MIDARQLHAWLKVSTPVHKWVGRRVEEYGFEDGADFRTSVSKTGGRPRTDYLLTVDMAKELSMVERTELCGQRVSLLEMRPPTSIRRMARHTVSFTLPSVTRWSWSLATASSCAPGSSTAGRSWDQLFGLGRTLGAGKPLRGRLLELTRTLEEETSPIRALLGLARTSG</sequence>
<dbReference type="Proteomes" id="UP000282971">
    <property type="component" value="Unassembled WGS sequence"/>
</dbReference>
<reference evidence="2 3" key="1">
    <citation type="submission" date="2019-01" db="EMBL/GenBank/DDBJ databases">
        <authorList>
            <person name="Chen W.-M."/>
        </authorList>
    </citation>
    <scope>NUCLEOTIDE SEQUENCE [LARGE SCALE GENOMIC DNA]</scope>
    <source>
        <strain evidence="2 3">CCP-7</strain>
    </source>
</reference>
<dbReference type="EMBL" id="SACN01000001">
    <property type="protein sequence ID" value="RVT93427.1"/>
    <property type="molecule type" value="Genomic_DNA"/>
</dbReference>
<dbReference type="Pfam" id="PF08346">
    <property type="entry name" value="AntA"/>
    <property type="match status" value="1"/>
</dbReference>
<evidence type="ECO:0000313" key="2">
    <source>
        <dbReference type="EMBL" id="RVT93427.1"/>
    </source>
</evidence>
<comment type="caution">
    <text evidence="2">The sequence shown here is derived from an EMBL/GenBank/DDBJ whole genome shotgun (WGS) entry which is preliminary data.</text>
</comment>
<organism evidence="2 3">
    <name type="scientific">Sphingomonas crocodyli</name>
    <dbReference type="NCBI Taxonomy" id="1979270"/>
    <lineage>
        <taxon>Bacteria</taxon>
        <taxon>Pseudomonadati</taxon>
        <taxon>Pseudomonadota</taxon>
        <taxon>Alphaproteobacteria</taxon>
        <taxon>Sphingomonadales</taxon>
        <taxon>Sphingomonadaceae</taxon>
        <taxon>Sphingomonas</taxon>
    </lineage>
</organism>
<name>A0A437M717_9SPHN</name>
<evidence type="ECO:0000313" key="3">
    <source>
        <dbReference type="Proteomes" id="UP000282971"/>
    </source>
</evidence>
<feature type="domain" description="AntA/AntB antirepressor" evidence="1">
    <location>
        <begin position="2"/>
        <end position="67"/>
    </location>
</feature>
<evidence type="ECO:0000259" key="1">
    <source>
        <dbReference type="Pfam" id="PF08346"/>
    </source>
</evidence>
<proteinExistence type="predicted"/>
<dbReference type="InterPro" id="IPR013557">
    <property type="entry name" value="AntA/B_antirep"/>
</dbReference>
<keyword evidence="3" id="KW-1185">Reference proteome</keyword>
<accession>A0A437M717</accession>
<dbReference type="RefSeq" id="WP_206363493.1">
    <property type="nucleotide sequence ID" value="NZ_SACN01000001.1"/>
</dbReference>
<protein>
    <recommendedName>
        <fullName evidence="1">AntA/AntB antirepressor domain-containing protein</fullName>
    </recommendedName>
</protein>